<feature type="transmembrane region" description="Helical" evidence="6">
    <location>
        <begin position="251"/>
        <end position="273"/>
    </location>
</feature>
<keyword evidence="3 6" id="KW-0812">Transmembrane</keyword>
<name>A0A564G5E7_9HYPH</name>
<dbReference type="AlphaFoldDB" id="A0A564G5E7"/>
<feature type="transmembrane region" description="Helical" evidence="6">
    <location>
        <begin position="279"/>
        <end position="299"/>
    </location>
</feature>
<evidence type="ECO:0000256" key="4">
    <source>
        <dbReference type="ARBA" id="ARBA00022989"/>
    </source>
</evidence>
<reference evidence="9 10" key="1">
    <citation type="submission" date="2019-06" db="EMBL/GenBank/DDBJ databases">
        <authorList>
            <person name="Rodrigo-Torres L."/>
            <person name="Arahal R. D."/>
            <person name="Lucena T."/>
        </authorList>
    </citation>
    <scope>NUCLEOTIDE SEQUENCE [LARGE SCALE GENOMIC DNA]</scope>
    <source>
        <strain evidence="9 10">SW08-7</strain>
    </source>
</reference>
<feature type="transmembrane region" description="Helical" evidence="6">
    <location>
        <begin position="12"/>
        <end position="32"/>
    </location>
</feature>
<evidence type="ECO:0000256" key="5">
    <source>
        <dbReference type="ARBA" id="ARBA00023136"/>
    </source>
</evidence>
<dbReference type="Proteomes" id="UP001055303">
    <property type="component" value="Unassembled WGS sequence"/>
</dbReference>
<dbReference type="RefSeq" id="WP_144768642.1">
    <property type="nucleotide sequence ID" value="NZ_BPQI01000110.1"/>
</dbReference>
<dbReference type="InterPro" id="IPR051258">
    <property type="entry name" value="Diverse_Substrate_Transporter"/>
</dbReference>
<evidence type="ECO:0000313" key="11">
    <source>
        <dbReference type="Proteomes" id="UP001055303"/>
    </source>
</evidence>
<keyword evidence="11" id="KW-1185">Reference proteome</keyword>
<gene>
    <name evidence="8" type="ORF">IFDJLNFL_3529</name>
    <name evidence="9" type="ORF">MTDSW087_05509</name>
</gene>
<keyword evidence="2" id="KW-1003">Cell membrane</keyword>
<feature type="transmembrane region" description="Helical" evidence="6">
    <location>
        <begin position="188"/>
        <end position="208"/>
    </location>
</feature>
<dbReference type="InterPro" id="IPR037185">
    <property type="entry name" value="EmrE-like"/>
</dbReference>
<dbReference type="InterPro" id="IPR000620">
    <property type="entry name" value="EamA_dom"/>
</dbReference>
<dbReference type="PANTHER" id="PTHR42920">
    <property type="entry name" value="OS03G0707200 PROTEIN-RELATED"/>
    <property type="match status" value="1"/>
</dbReference>
<evidence type="ECO:0000313" key="9">
    <source>
        <dbReference type="EMBL" id="VUF15763.1"/>
    </source>
</evidence>
<evidence type="ECO:0000313" key="10">
    <source>
        <dbReference type="Proteomes" id="UP000401717"/>
    </source>
</evidence>
<dbReference type="EMBL" id="BPQI01000110">
    <property type="protein sequence ID" value="GJD57623.1"/>
    <property type="molecule type" value="Genomic_DNA"/>
</dbReference>
<dbReference type="OrthoDB" id="7743310at2"/>
<accession>A0A564G5E7</accession>
<evidence type="ECO:0000256" key="1">
    <source>
        <dbReference type="ARBA" id="ARBA00004651"/>
    </source>
</evidence>
<dbReference type="Pfam" id="PF00892">
    <property type="entry name" value="EamA"/>
    <property type="match status" value="2"/>
</dbReference>
<dbReference type="Proteomes" id="UP000401717">
    <property type="component" value="Unassembled WGS sequence"/>
</dbReference>
<feature type="transmembrane region" description="Helical" evidence="6">
    <location>
        <begin position="131"/>
        <end position="151"/>
    </location>
</feature>
<evidence type="ECO:0000256" key="2">
    <source>
        <dbReference type="ARBA" id="ARBA00022475"/>
    </source>
</evidence>
<dbReference type="EMBL" id="CABFVH010000069">
    <property type="protein sequence ID" value="VUF15763.1"/>
    <property type="molecule type" value="Genomic_DNA"/>
</dbReference>
<keyword evidence="4 6" id="KW-1133">Transmembrane helix</keyword>
<protein>
    <recommendedName>
        <fullName evidence="7">EamA domain-containing protein</fullName>
    </recommendedName>
</protein>
<comment type="subcellular location">
    <subcellularLocation>
        <location evidence="1">Cell membrane</location>
        <topology evidence="1">Multi-pass membrane protein</topology>
    </subcellularLocation>
</comment>
<proteinExistence type="predicted"/>
<dbReference type="GO" id="GO:0005886">
    <property type="term" value="C:plasma membrane"/>
    <property type="evidence" value="ECO:0007669"/>
    <property type="project" value="UniProtKB-SubCell"/>
</dbReference>
<keyword evidence="5 6" id="KW-0472">Membrane</keyword>
<organism evidence="9 10">
    <name type="scientific">Methylobacterium dankookense</name>
    <dbReference type="NCBI Taxonomy" id="560405"/>
    <lineage>
        <taxon>Bacteria</taxon>
        <taxon>Pseudomonadati</taxon>
        <taxon>Pseudomonadota</taxon>
        <taxon>Alphaproteobacteria</taxon>
        <taxon>Hyphomicrobiales</taxon>
        <taxon>Methylobacteriaceae</taxon>
        <taxon>Methylobacterium</taxon>
    </lineage>
</organism>
<feature type="domain" description="EamA" evidence="7">
    <location>
        <begin position="11"/>
        <end position="145"/>
    </location>
</feature>
<feature type="transmembrane region" description="Helical" evidence="6">
    <location>
        <begin position="75"/>
        <end position="96"/>
    </location>
</feature>
<dbReference type="PANTHER" id="PTHR42920:SF5">
    <property type="entry name" value="EAMA DOMAIN-CONTAINING PROTEIN"/>
    <property type="match status" value="1"/>
</dbReference>
<evidence type="ECO:0000259" key="7">
    <source>
        <dbReference type="Pfam" id="PF00892"/>
    </source>
</evidence>
<feature type="transmembrane region" description="Helical" evidence="6">
    <location>
        <begin position="157"/>
        <end position="176"/>
    </location>
</feature>
<dbReference type="SUPFAM" id="SSF103481">
    <property type="entry name" value="Multidrug resistance efflux transporter EmrE"/>
    <property type="match status" value="2"/>
</dbReference>
<evidence type="ECO:0000256" key="6">
    <source>
        <dbReference type="SAM" id="Phobius"/>
    </source>
</evidence>
<feature type="transmembrane region" description="Helical" evidence="6">
    <location>
        <begin position="44"/>
        <end position="63"/>
    </location>
</feature>
<sequence length="313" mass="32015">MTPDEPLRALKGTAWAIFAISIWAGWMVVTRLDLGRSALTVHDITAIRFATAAVLLLPVLLRHGAFARSVGFGDTALMVAGAGAPYALVAAAGLLYAPAAQAGALIPGVMPLFAAALSVLILGETVSRDRLAGLALVPVGILLLLGTGVLHPQGERWIGQLLFLTAALMWATYTVTLRRSGLKPLHGAAVVAFWSACLYLPVYLLAPVARGIANASWGSIASQIVFQGVLTSVVSLVAFNRAVTLLGASRAAVFASLVPAMAAVLAVSVLGEIPTGSDIAGIALVSFGVLLGSGAVSGLRRARAARSAAQPNA</sequence>
<reference evidence="8" key="2">
    <citation type="journal article" date="2021" name="Front. Microbiol.">
        <title>Comprehensive Comparative Genomics and Phenotyping of Methylobacterium Species.</title>
        <authorList>
            <person name="Alessa O."/>
            <person name="Ogura Y."/>
            <person name="Fujitani Y."/>
            <person name="Takami H."/>
            <person name="Hayashi T."/>
            <person name="Sahin N."/>
            <person name="Tani A."/>
        </authorList>
    </citation>
    <scope>NUCLEOTIDE SEQUENCE</scope>
    <source>
        <strain evidence="8">DSM 22415</strain>
    </source>
</reference>
<evidence type="ECO:0000313" key="8">
    <source>
        <dbReference type="EMBL" id="GJD57623.1"/>
    </source>
</evidence>
<feature type="transmembrane region" description="Helical" evidence="6">
    <location>
        <begin position="220"/>
        <end position="239"/>
    </location>
</feature>
<feature type="domain" description="EamA" evidence="7">
    <location>
        <begin position="158"/>
        <end position="291"/>
    </location>
</feature>
<reference evidence="8" key="3">
    <citation type="submission" date="2021-08" db="EMBL/GenBank/DDBJ databases">
        <authorList>
            <person name="Tani A."/>
            <person name="Ola A."/>
            <person name="Ogura Y."/>
            <person name="Katsura K."/>
            <person name="Hayashi T."/>
        </authorList>
    </citation>
    <scope>NUCLEOTIDE SEQUENCE</scope>
    <source>
        <strain evidence="8">DSM 22415</strain>
    </source>
</reference>
<feature type="transmembrane region" description="Helical" evidence="6">
    <location>
        <begin position="102"/>
        <end position="122"/>
    </location>
</feature>
<evidence type="ECO:0000256" key="3">
    <source>
        <dbReference type="ARBA" id="ARBA00022692"/>
    </source>
</evidence>